<feature type="compositionally biased region" description="Polar residues" evidence="1">
    <location>
        <begin position="1"/>
        <end position="26"/>
    </location>
</feature>
<organism evidence="2 3">
    <name type="scientific">Dreissena polymorpha</name>
    <name type="common">Zebra mussel</name>
    <name type="synonym">Mytilus polymorpha</name>
    <dbReference type="NCBI Taxonomy" id="45954"/>
    <lineage>
        <taxon>Eukaryota</taxon>
        <taxon>Metazoa</taxon>
        <taxon>Spiralia</taxon>
        <taxon>Lophotrochozoa</taxon>
        <taxon>Mollusca</taxon>
        <taxon>Bivalvia</taxon>
        <taxon>Autobranchia</taxon>
        <taxon>Heteroconchia</taxon>
        <taxon>Euheterodonta</taxon>
        <taxon>Imparidentia</taxon>
        <taxon>Neoheterodontei</taxon>
        <taxon>Myida</taxon>
        <taxon>Dreissenoidea</taxon>
        <taxon>Dreissenidae</taxon>
        <taxon>Dreissena</taxon>
    </lineage>
</organism>
<proteinExistence type="predicted"/>
<feature type="region of interest" description="Disordered" evidence="1">
    <location>
        <begin position="1"/>
        <end position="44"/>
    </location>
</feature>
<keyword evidence="3" id="KW-1185">Reference proteome</keyword>
<protein>
    <submittedName>
        <fullName evidence="2">Uncharacterized protein</fullName>
    </submittedName>
</protein>
<dbReference type="Proteomes" id="UP000828390">
    <property type="component" value="Unassembled WGS sequence"/>
</dbReference>
<gene>
    <name evidence="2" type="ORF">DPMN_124206</name>
</gene>
<reference evidence="2" key="1">
    <citation type="journal article" date="2019" name="bioRxiv">
        <title>The Genome of the Zebra Mussel, Dreissena polymorpha: A Resource for Invasive Species Research.</title>
        <authorList>
            <person name="McCartney M.A."/>
            <person name="Auch B."/>
            <person name="Kono T."/>
            <person name="Mallez S."/>
            <person name="Zhang Y."/>
            <person name="Obille A."/>
            <person name="Becker A."/>
            <person name="Abrahante J.E."/>
            <person name="Garbe J."/>
            <person name="Badalamenti J.P."/>
            <person name="Herman A."/>
            <person name="Mangelson H."/>
            <person name="Liachko I."/>
            <person name="Sullivan S."/>
            <person name="Sone E.D."/>
            <person name="Koren S."/>
            <person name="Silverstein K.A.T."/>
            <person name="Beckman K.B."/>
            <person name="Gohl D.M."/>
        </authorList>
    </citation>
    <scope>NUCLEOTIDE SEQUENCE</scope>
    <source>
        <strain evidence="2">Duluth1</strain>
        <tissue evidence="2">Whole animal</tissue>
    </source>
</reference>
<comment type="caution">
    <text evidence="2">The sequence shown here is derived from an EMBL/GenBank/DDBJ whole genome shotgun (WGS) entry which is preliminary data.</text>
</comment>
<dbReference type="EMBL" id="JAIWYP010000005">
    <property type="protein sequence ID" value="KAH3822428.1"/>
    <property type="molecule type" value="Genomic_DNA"/>
</dbReference>
<accession>A0A9D4GT22</accession>
<sequence length="85" mass="9348">MRQQCAPRTSSQPSLSVLERTSGTSEYRSESLAAPSGHEKCKHYQHIQSQGDRSVCNNNRGISLPNVVGKVLTCVVVNRLHKDAN</sequence>
<evidence type="ECO:0000313" key="3">
    <source>
        <dbReference type="Proteomes" id="UP000828390"/>
    </source>
</evidence>
<evidence type="ECO:0000256" key="1">
    <source>
        <dbReference type="SAM" id="MobiDB-lite"/>
    </source>
</evidence>
<evidence type="ECO:0000313" key="2">
    <source>
        <dbReference type="EMBL" id="KAH3822428.1"/>
    </source>
</evidence>
<reference evidence="2" key="2">
    <citation type="submission" date="2020-11" db="EMBL/GenBank/DDBJ databases">
        <authorList>
            <person name="McCartney M.A."/>
            <person name="Auch B."/>
            <person name="Kono T."/>
            <person name="Mallez S."/>
            <person name="Becker A."/>
            <person name="Gohl D.M."/>
            <person name="Silverstein K.A.T."/>
            <person name="Koren S."/>
            <person name="Bechman K.B."/>
            <person name="Herman A."/>
            <person name="Abrahante J.E."/>
            <person name="Garbe J."/>
        </authorList>
    </citation>
    <scope>NUCLEOTIDE SEQUENCE</scope>
    <source>
        <strain evidence="2">Duluth1</strain>
        <tissue evidence="2">Whole animal</tissue>
    </source>
</reference>
<name>A0A9D4GT22_DREPO</name>
<dbReference type="AlphaFoldDB" id="A0A9D4GT22"/>